<dbReference type="Gene3D" id="3.40.50.720">
    <property type="entry name" value="NAD(P)-binding Rossmann-like Domain"/>
    <property type="match status" value="1"/>
</dbReference>
<gene>
    <name evidence="4" type="ORF">WJX73_004296</name>
</gene>
<accession>A0AAW1PLU1</accession>
<evidence type="ECO:0000313" key="5">
    <source>
        <dbReference type="Proteomes" id="UP001465755"/>
    </source>
</evidence>
<dbReference type="InterPro" id="IPR055170">
    <property type="entry name" value="GFO_IDH_MocA-like_dom"/>
</dbReference>
<comment type="similarity">
    <text evidence="1">Belongs to the Gfo/Idh/MocA family.</text>
</comment>
<dbReference type="Gene3D" id="3.30.360.10">
    <property type="entry name" value="Dihydrodipicolinate Reductase, domain 2"/>
    <property type="match status" value="1"/>
</dbReference>
<reference evidence="4 5" key="1">
    <citation type="journal article" date="2024" name="Nat. Commun.">
        <title>Phylogenomics reveals the evolutionary origins of lichenization in chlorophyte algae.</title>
        <authorList>
            <person name="Puginier C."/>
            <person name="Libourel C."/>
            <person name="Otte J."/>
            <person name="Skaloud P."/>
            <person name="Haon M."/>
            <person name="Grisel S."/>
            <person name="Petersen M."/>
            <person name="Berrin J.G."/>
            <person name="Delaux P.M."/>
            <person name="Dal Grande F."/>
            <person name="Keller J."/>
        </authorList>
    </citation>
    <scope>NUCLEOTIDE SEQUENCE [LARGE SCALE GENOMIC DNA]</scope>
    <source>
        <strain evidence="4 5">SAG 2036</strain>
    </source>
</reference>
<dbReference type="PANTHER" id="PTHR46368:SF4">
    <property type="entry name" value="OS10G0403700 PROTEIN"/>
    <property type="match status" value="1"/>
</dbReference>
<dbReference type="Pfam" id="PF22725">
    <property type="entry name" value="GFO_IDH_MocA_C3"/>
    <property type="match status" value="1"/>
</dbReference>
<dbReference type="InterPro" id="IPR036291">
    <property type="entry name" value="NAD(P)-bd_dom_sf"/>
</dbReference>
<dbReference type="EMBL" id="JALJOQ010000019">
    <property type="protein sequence ID" value="KAK9809491.1"/>
    <property type="molecule type" value="Genomic_DNA"/>
</dbReference>
<protein>
    <recommendedName>
        <fullName evidence="6">Oxidoreductase</fullName>
    </recommendedName>
</protein>
<dbReference type="PANTHER" id="PTHR46368">
    <property type="match status" value="1"/>
</dbReference>
<evidence type="ECO:0000256" key="1">
    <source>
        <dbReference type="ARBA" id="ARBA00010928"/>
    </source>
</evidence>
<name>A0AAW1PLU1_9CHLO</name>
<dbReference type="Proteomes" id="UP001465755">
    <property type="component" value="Unassembled WGS sequence"/>
</dbReference>
<dbReference type="InterPro" id="IPR000683">
    <property type="entry name" value="Gfo/Idh/MocA-like_OxRdtase_N"/>
</dbReference>
<comment type="caution">
    <text evidence="4">The sequence shown here is derived from an EMBL/GenBank/DDBJ whole genome shotgun (WGS) entry which is preliminary data.</text>
</comment>
<dbReference type="AlphaFoldDB" id="A0AAW1PLU1"/>
<dbReference type="SUPFAM" id="SSF55347">
    <property type="entry name" value="Glyceraldehyde-3-phosphate dehydrogenase-like, C-terminal domain"/>
    <property type="match status" value="1"/>
</dbReference>
<dbReference type="SUPFAM" id="SSF51735">
    <property type="entry name" value="NAD(P)-binding Rossmann-fold domains"/>
    <property type="match status" value="1"/>
</dbReference>
<evidence type="ECO:0008006" key="6">
    <source>
        <dbReference type="Google" id="ProtNLM"/>
    </source>
</evidence>
<evidence type="ECO:0000259" key="2">
    <source>
        <dbReference type="Pfam" id="PF01408"/>
    </source>
</evidence>
<dbReference type="Pfam" id="PF01408">
    <property type="entry name" value="GFO_IDH_MocA"/>
    <property type="match status" value="1"/>
</dbReference>
<evidence type="ECO:0000259" key="3">
    <source>
        <dbReference type="Pfam" id="PF22725"/>
    </source>
</evidence>
<feature type="domain" description="GFO/IDH/MocA-like oxidoreductase" evidence="3">
    <location>
        <begin position="145"/>
        <end position="260"/>
    </location>
</feature>
<organism evidence="4 5">
    <name type="scientific">Symbiochloris irregularis</name>
    <dbReference type="NCBI Taxonomy" id="706552"/>
    <lineage>
        <taxon>Eukaryota</taxon>
        <taxon>Viridiplantae</taxon>
        <taxon>Chlorophyta</taxon>
        <taxon>core chlorophytes</taxon>
        <taxon>Trebouxiophyceae</taxon>
        <taxon>Trebouxiales</taxon>
        <taxon>Trebouxiaceae</taxon>
        <taxon>Symbiochloris</taxon>
    </lineage>
</organism>
<sequence>MTETSSSGRKLHLGILSAAGIAKKNVRGILKNTNGIEVVAVAARSLDKAKAFIKETGIEGKAKAYGSYDELLDDANIHAVYIPLPAGLRPQWVKKAAAKGKHVLGEKPVALTNKETEELISACREAGVQYMDGTMWLHNPRAHYMKEIISNKKLFGEPKSVTTCFYMAADEDFKKNDVRAKKDLDGLGCLGDIGWYCLTVTLFAFNYDAPSQVQAHIGAKFNDEGVPMHCGATLTWADGRQAMFDCGFDQNFTQLANVGGSESFIQWTDFCIPTKEDSCEFSVVGPGGLSDLDTRINQDNEVKKVYLDRPQETRMWEDFAECIYAIQDGKKPDDHWPSISELTSKCVLAVAESIENGCKVVEFKA</sequence>
<dbReference type="GO" id="GO:0000166">
    <property type="term" value="F:nucleotide binding"/>
    <property type="evidence" value="ECO:0007669"/>
    <property type="project" value="InterPro"/>
</dbReference>
<evidence type="ECO:0000313" key="4">
    <source>
        <dbReference type="EMBL" id="KAK9809491.1"/>
    </source>
</evidence>
<feature type="domain" description="Gfo/Idh/MocA-like oxidoreductase N-terminal" evidence="2">
    <location>
        <begin position="18"/>
        <end position="131"/>
    </location>
</feature>
<keyword evidence="5" id="KW-1185">Reference proteome</keyword>
<proteinExistence type="inferred from homology"/>